<feature type="transmembrane region" description="Helical" evidence="1">
    <location>
        <begin position="20"/>
        <end position="38"/>
    </location>
</feature>
<evidence type="ECO:0000256" key="1">
    <source>
        <dbReference type="SAM" id="Phobius"/>
    </source>
</evidence>
<name>A0AAV5MVB6_9ROSI</name>
<gene>
    <name evidence="2" type="ORF">SLEP1_g60035</name>
</gene>
<organism evidence="2 3">
    <name type="scientific">Rubroshorea leprosula</name>
    <dbReference type="NCBI Taxonomy" id="152421"/>
    <lineage>
        <taxon>Eukaryota</taxon>
        <taxon>Viridiplantae</taxon>
        <taxon>Streptophyta</taxon>
        <taxon>Embryophyta</taxon>
        <taxon>Tracheophyta</taxon>
        <taxon>Spermatophyta</taxon>
        <taxon>Magnoliopsida</taxon>
        <taxon>eudicotyledons</taxon>
        <taxon>Gunneridae</taxon>
        <taxon>Pentapetalae</taxon>
        <taxon>rosids</taxon>
        <taxon>malvids</taxon>
        <taxon>Malvales</taxon>
        <taxon>Dipterocarpaceae</taxon>
        <taxon>Rubroshorea</taxon>
    </lineage>
</organism>
<proteinExistence type="predicted"/>
<accession>A0AAV5MVB6</accession>
<keyword evidence="1" id="KW-0812">Transmembrane</keyword>
<protein>
    <submittedName>
        <fullName evidence="2">Uncharacterized protein</fullName>
    </submittedName>
</protein>
<sequence>MAPVAAGSGRPCKPKVSSQSIILIYALCFFFSFIVDYYV</sequence>
<comment type="caution">
    <text evidence="2">The sequence shown here is derived from an EMBL/GenBank/DDBJ whole genome shotgun (WGS) entry which is preliminary data.</text>
</comment>
<keyword evidence="1" id="KW-0472">Membrane</keyword>
<reference evidence="2 3" key="1">
    <citation type="journal article" date="2021" name="Commun. Biol.">
        <title>The genome of Shorea leprosula (Dipterocarpaceae) highlights the ecological relevance of drought in aseasonal tropical rainforests.</title>
        <authorList>
            <person name="Ng K.K.S."/>
            <person name="Kobayashi M.J."/>
            <person name="Fawcett J.A."/>
            <person name="Hatakeyama M."/>
            <person name="Paape T."/>
            <person name="Ng C.H."/>
            <person name="Ang C.C."/>
            <person name="Tnah L.H."/>
            <person name="Lee C.T."/>
            <person name="Nishiyama T."/>
            <person name="Sese J."/>
            <person name="O'Brien M.J."/>
            <person name="Copetti D."/>
            <person name="Mohd Noor M.I."/>
            <person name="Ong R.C."/>
            <person name="Putra M."/>
            <person name="Sireger I.Z."/>
            <person name="Indrioko S."/>
            <person name="Kosugi Y."/>
            <person name="Izuno A."/>
            <person name="Isagi Y."/>
            <person name="Lee S.L."/>
            <person name="Shimizu K.K."/>
        </authorList>
    </citation>
    <scope>NUCLEOTIDE SEQUENCE [LARGE SCALE GENOMIC DNA]</scope>
    <source>
        <strain evidence="2">214</strain>
    </source>
</reference>
<evidence type="ECO:0000313" key="2">
    <source>
        <dbReference type="EMBL" id="GKV53514.1"/>
    </source>
</evidence>
<dbReference type="AlphaFoldDB" id="A0AAV5MVB6"/>
<keyword evidence="1" id="KW-1133">Transmembrane helix</keyword>
<evidence type="ECO:0000313" key="3">
    <source>
        <dbReference type="Proteomes" id="UP001054252"/>
    </source>
</evidence>
<dbReference type="Proteomes" id="UP001054252">
    <property type="component" value="Unassembled WGS sequence"/>
</dbReference>
<keyword evidence="3" id="KW-1185">Reference proteome</keyword>
<dbReference type="EMBL" id="BPVZ01001468">
    <property type="protein sequence ID" value="GKV53514.1"/>
    <property type="molecule type" value="Genomic_DNA"/>
</dbReference>